<organism evidence="2 3">
    <name type="scientific">candidate division KSB3 bacterium</name>
    <dbReference type="NCBI Taxonomy" id="2044937"/>
    <lineage>
        <taxon>Bacteria</taxon>
        <taxon>candidate division KSB3</taxon>
    </lineage>
</organism>
<keyword evidence="1" id="KW-0812">Transmembrane</keyword>
<accession>A0A9D5JZH3</accession>
<gene>
    <name evidence="2" type="ORF">GF339_18780</name>
</gene>
<reference evidence="2" key="1">
    <citation type="submission" date="2019-11" db="EMBL/GenBank/DDBJ databases">
        <title>Microbial mats filling the niche in hypersaline microbial mats.</title>
        <authorList>
            <person name="Wong H.L."/>
            <person name="Macleod F.I."/>
            <person name="White R.A. III"/>
            <person name="Burns B.P."/>
        </authorList>
    </citation>
    <scope>NUCLEOTIDE SEQUENCE</scope>
    <source>
        <strain evidence="2">Rbin_158</strain>
    </source>
</reference>
<keyword evidence="1" id="KW-1133">Transmembrane helix</keyword>
<keyword evidence="1" id="KW-0472">Membrane</keyword>
<dbReference type="SUPFAM" id="SSF52540">
    <property type="entry name" value="P-loop containing nucleoside triphosphate hydrolases"/>
    <property type="match status" value="1"/>
</dbReference>
<evidence type="ECO:0000313" key="3">
    <source>
        <dbReference type="Proteomes" id="UP000649604"/>
    </source>
</evidence>
<evidence type="ECO:0000313" key="2">
    <source>
        <dbReference type="EMBL" id="MBD3326636.1"/>
    </source>
</evidence>
<dbReference type="PANTHER" id="PTHR34301">
    <property type="entry name" value="DNA-BINDING PROTEIN-RELATED"/>
    <property type="match status" value="1"/>
</dbReference>
<dbReference type="InterPro" id="IPR027417">
    <property type="entry name" value="P-loop_NTPase"/>
</dbReference>
<evidence type="ECO:0000256" key="1">
    <source>
        <dbReference type="SAM" id="Phobius"/>
    </source>
</evidence>
<dbReference type="PANTHER" id="PTHR34301:SF8">
    <property type="entry name" value="ATPASE DOMAIN-CONTAINING PROTEIN"/>
    <property type="match status" value="1"/>
</dbReference>
<proteinExistence type="predicted"/>
<dbReference type="AlphaFoldDB" id="A0A9D5JZH3"/>
<dbReference type="Proteomes" id="UP000649604">
    <property type="component" value="Unassembled WGS sequence"/>
</dbReference>
<name>A0A9D5JZH3_9BACT</name>
<dbReference type="Gene3D" id="3.40.50.300">
    <property type="entry name" value="P-loop containing nucleotide triphosphate hydrolases"/>
    <property type="match status" value="1"/>
</dbReference>
<feature type="transmembrane region" description="Helical" evidence="1">
    <location>
        <begin position="135"/>
        <end position="156"/>
    </location>
</feature>
<sequence length="757" mass="85615">MKNLQSTRRKTLWYRLLVLSVLVLGGSHLHLDIAESSLPSSSLSDPQPEIGYQDTFPPAVESRGYQEAEEGAFLESLHYHGETWEKFVDRTSGTIQQVASVYDPSYRPSAVIQSQTSTPQETGPTPKFIIFIKQMQYFLIGGLLLTVSTLVIPSLVPRLRQKIRKRVSTSCDPRAAYQAPLLYSLDTASSDRKESQTASAQEMFFFRSTQTSPPPSAAPERFYYDSAMPLALDLDASPEGSQEMSAVRQFFQQSGFEIIGTPGTDLVLRASTPQYARHGEIHVFMPAESPLTEESVQDIYQKMTARYCHAVTGKLAFVIVREPIETTVYRQMHAYSSQAQLFLIPIHQALILQALHAATCAQTVERLISFTLGHQDLYACHAPIDDPLHFFERETVMHQLFDAVRHVQHISLFGLRKIGKTSLIWQLKERLQHHIAAYIDLQQFPHDCAYLYRTILDKCVHDVSKKYPEVTLPSLDLLSSEGTKNPRIAFMQDLVRLWEELRTQRHDIKIILLLDGAEYLFPTSAESGEGSASHEFIGTIRGISQQHQFLVSMLVSSSPTISRVDTWHGRHNPGFQYYQDIFVSSLSEEGCNQMITTIAARMGFAYTEESLSRIYYETAGHPYVTRQVCSIIAKNLQKDGAATGLPDSAPPPVLPEMPTVQVKDVEHAVAEYLEYRRDYLESIWQRLAPAEQEIVSTIALHDSCTLDQLIASDQDLTTKREQRKAISRLVENEIIEKCENKYSLKMGLLERFILISN</sequence>
<evidence type="ECO:0008006" key="4">
    <source>
        <dbReference type="Google" id="ProtNLM"/>
    </source>
</evidence>
<protein>
    <recommendedName>
        <fullName evidence="4">Orc1-like AAA ATPase domain-containing protein</fullName>
    </recommendedName>
</protein>
<dbReference type="EMBL" id="WJJP01000611">
    <property type="protein sequence ID" value="MBD3326636.1"/>
    <property type="molecule type" value="Genomic_DNA"/>
</dbReference>
<comment type="caution">
    <text evidence="2">The sequence shown here is derived from an EMBL/GenBank/DDBJ whole genome shotgun (WGS) entry which is preliminary data.</text>
</comment>